<reference evidence="3" key="1">
    <citation type="journal article" date="2022" name="G3 (Bethesda)">
        <title>High quality genome of the basidiomycete yeast Dioszegia hungarica PDD-24b-2 isolated from cloud water.</title>
        <authorList>
            <person name="Jarrige D."/>
            <person name="Haridas S."/>
            <person name="Bleykasten-Grosshans C."/>
            <person name="Joly M."/>
            <person name="Nadalig T."/>
            <person name="Sancelme M."/>
            <person name="Vuilleumier S."/>
            <person name="Grigoriev I.V."/>
            <person name="Amato P."/>
            <person name="Bringel F."/>
        </authorList>
    </citation>
    <scope>NUCLEOTIDE SEQUENCE</scope>
    <source>
        <strain evidence="3">PDD-24b-2</strain>
    </source>
</reference>
<feature type="compositionally biased region" description="Low complexity" evidence="1">
    <location>
        <begin position="327"/>
        <end position="374"/>
    </location>
</feature>
<dbReference type="Proteomes" id="UP001164286">
    <property type="component" value="Unassembled WGS sequence"/>
</dbReference>
<evidence type="ECO:0000313" key="4">
    <source>
        <dbReference type="Proteomes" id="UP001164286"/>
    </source>
</evidence>
<feature type="chain" id="PRO_5041401034" evidence="2">
    <location>
        <begin position="24"/>
        <end position="607"/>
    </location>
</feature>
<dbReference type="GeneID" id="77727045"/>
<dbReference type="AlphaFoldDB" id="A0AA38HGX8"/>
<feature type="region of interest" description="Disordered" evidence="1">
    <location>
        <begin position="327"/>
        <end position="376"/>
    </location>
</feature>
<feature type="signal peptide" evidence="2">
    <location>
        <begin position="1"/>
        <end position="23"/>
    </location>
</feature>
<sequence length="607" mass="64211">MFSLTNFLAIVAFVLAIASNAQSVSVSTTTVFVTTDTCATSTSLALPAAESSFSSAVPPVPTSSSTTPPKPSVFLTTVDIPQGIRLQMMGGKGPKVKELMEGPGLSGPAKVNLNGSSYYNWNLYFAARGSTWLERIFSPGAKLDCAPVVPDPAKPYLTIYPRGVSLEFTTALFGGKSFGSEEPAIIDGLILNKYDNVEFVVKTDTHSYKCTVGTRGLKSQSKDVTFEITPQAASAGGDVIPKTFEAKENPDSETRFACALSTGQLVLQRKHSMGLDGIRTFASAASDVAMFCLAALLLTMTALVCSVNAQVISSTTVTVTTVLCPSSSSATPSTSTLPGEFQQTSTSNTGVSSESSTSGSLSSVSSGIPTSSSTAAPKPVSTFVVAIDIPQGSKFRLTAWTPGKAAEVASRGDISGPAKISLTESDFYGMNIWSTRVEGVYLQQCHLPTDANIADQSFVFDSTGTRVAGPENRLYCEQAALDPASGPSITLDPRGVSIKFTKPALFGGDIFASMRQAVFRGVVVDVWDNVEFVIITDRFSYSYHCALGSSADHPQCQIGTRGRQTQTKDVVFTIQQMAIPTDRDLDSIAHDWPAQENVGVKCARIKS</sequence>
<accession>A0AA38HGX8</accession>
<keyword evidence="2" id="KW-0732">Signal</keyword>
<evidence type="ECO:0000313" key="3">
    <source>
        <dbReference type="EMBL" id="KAI9639461.1"/>
    </source>
</evidence>
<dbReference type="RefSeq" id="XP_052949238.1">
    <property type="nucleotide sequence ID" value="XM_053087840.1"/>
</dbReference>
<evidence type="ECO:0000256" key="1">
    <source>
        <dbReference type="SAM" id="MobiDB-lite"/>
    </source>
</evidence>
<organism evidence="3 4">
    <name type="scientific">Dioszegia hungarica</name>
    <dbReference type="NCBI Taxonomy" id="4972"/>
    <lineage>
        <taxon>Eukaryota</taxon>
        <taxon>Fungi</taxon>
        <taxon>Dikarya</taxon>
        <taxon>Basidiomycota</taxon>
        <taxon>Agaricomycotina</taxon>
        <taxon>Tremellomycetes</taxon>
        <taxon>Tremellales</taxon>
        <taxon>Bulleribasidiaceae</taxon>
        <taxon>Dioszegia</taxon>
    </lineage>
</organism>
<name>A0AA38HGX8_9TREE</name>
<keyword evidence="4" id="KW-1185">Reference proteome</keyword>
<comment type="caution">
    <text evidence="3">The sequence shown here is derived from an EMBL/GenBank/DDBJ whole genome shotgun (WGS) entry which is preliminary data.</text>
</comment>
<evidence type="ECO:0000256" key="2">
    <source>
        <dbReference type="SAM" id="SignalP"/>
    </source>
</evidence>
<dbReference type="EMBL" id="JAKWFO010000001">
    <property type="protein sequence ID" value="KAI9639461.1"/>
    <property type="molecule type" value="Genomic_DNA"/>
</dbReference>
<gene>
    <name evidence="3" type="ORF">MKK02DRAFT_29519</name>
</gene>
<protein>
    <submittedName>
        <fullName evidence="3">Uncharacterized protein</fullName>
    </submittedName>
</protein>
<proteinExistence type="predicted"/>